<evidence type="ECO:0000256" key="1">
    <source>
        <dbReference type="ARBA" id="ARBA00022747"/>
    </source>
</evidence>
<dbReference type="GO" id="GO:0003677">
    <property type="term" value="F:DNA binding"/>
    <property type="evidence" value="ECO:0007669"/>
    <property type="project" value="UniProtKB-KW"/>
</dbReference>
<dbReference type="OrthoDB" id="5465337at2"/>
<dbReference type="KEGG" id="als:DJ013_00335"/>
<proteinExistence type="predicted"/>
<evidence type="ECO:0000313" key="3">
    <source>
        <dbReference type="EMBL" id="AWV96719.1"/>
    </source>
</evidence>
<accession>A0A2Z4G6F3</accession>
<dbReference type="EMBL" id="CP029480">
    <property type="protein sequence ID" value="AWV96719.1"/>
    <property type="molecule type" value="Genomic_DNA"/>
</dbReference>
<name>A0A2Z4G6F3_9BACT</name>
<dbReference type="SUPFAM" id="SSF116734">
    <property type="entry name" value="DNA methylase specificity domain"/>
    <property type="match status" value="1"/>
</dbReference>
<dbReference type="Proteomes" id="UP000249873">
    <property type="component" value="Chromosome"/>
</dbReference>
<keyword evidence="2" id="KW-0238">DNA-binding</keyword>
<dbReference type="GO" id="GO:0009307">
    <property type="term" value="P:DNA restriction-modification system"/>
    <property type="evidence" value="ECO:0007669"/>
    <property type="project" value="UniProtKB-KW"/>
</dbReference>
<dbReference type="Gene3D" id="3.90.220.20">
    <property type="entry name" value="DNA methylase specificity domains"/>
    <property type="match status" value="1"/>
</dbReference>
<organism evidence="3 4">
    <name type="scientific">Arcticibacterium luteifluviistationis</name>
    <dbReference type="NCBI Taxonomy" id="1784714"/>
    <lineage>
        <taxon>Bacteria</taxon>
        <taxon>Pseudomonadati</taxon>
        <taxon>Bacteroidota</taxon>
        <taxon>Cytophagia</taxon>
        <taxon>Cytophagales</taxon>
        <taxon>Leadbetterellaceae</taxon>
        <taxon>Arcticibacterium</taxon>
    </lineage>
</organism>
<evidence type="ECO:0000256" key="2">
    <source>
        <dbReference type="ARBA" id="ARBA00023125"/>
    </source>
</evidence>
<protein>
    <submittedName>
        <fullName evidence="3">Uncharacterized protein</fullName>
    </submittedName>
</protein>
<gene>
    <name evidence="3" type="ORF">DJ013_00335</name>
</gene>
<keyword evidence="4" id="KW-1185">Reference proteome</keyword>
<dbReference type="InterPro" id="IPR044946">
    <property type="entry name" value="Restrct_endonuc_typeI_TRD_sf"/>
</dbReference>
<dbReference type="RefSeq" id="WP_111369821.1">
    <property type="nucleotide sequence ID" value="NZ_CP029480.1"/>
</dbReference>
<keyword evidence="1" id="KW-0680">Restriction system</keyword>
<evidence type="ECO:0000313" key="4">
    <source>
        <dbReference type="Proteomes" id="UP000249873"/>
    </source>
</evidence>
<reference evidence="3 4" key="1">
    <citation type="submission" date="2018-05" db="EMBL/GenBank/DDBJ databases">
        <title>Complete genome sequence of Arcticibacterium luteifluviistationis SM1504T, a cytophagaceae bacterium isolated from Arctic surface seawater.</title>
        <authorList>
            <person name="Li Y."/>
            <person name="Qin Q.-L."/>
        </authorList>
    </citation>
    <scope>NUCLEOTIDE SEQUENCE [LARGE SCALE GENOMIC DNA]</scope>
    <source>
        <strain evidence="3 4">SM1504</strain>
    </source>
</reference>
<dbReference type="AlphaFoldDB" id="A0A2Z4G6F3"/>
<sequence length="285" mass="32639">MKNTITMLKSDLDGNFNLSSEHNLVYKKYNKAYQNLLNRKFKNQKKSPLFELYNILRNATFQKESVFIGTSINGVLKLEVLKEGIPDKKYNTLIEPKDNSIFSASYLVWFLSHSVVENFLSLKTQGSIQPSIPTEALYNLKIPEPLNIKTNRKNENTISVEKSSYRKLIGIYYEDYRRNFEASSYMTAAILAGAIAEVILYEVLIENEVNEKLLEGKTLGNLIRDIQLLKLDEDLGFFITHFVDVQKLRNQAIHAGLAIGNIEKGAEIEKHELNCLDQIIKHFGI</sequence>